<evidence type="ECO:0000256" key="2">
    <source>
        <dbReference type="SAM" id="MobiDB-lite"/>
    </source>
</evidence>
<dbReference type="InterPro" id="IPR036457">
    <property type="entry name" value="PPM-type-like_dom_sf"/>
</dbReference>
<dbReference type="Proteomes" id="UP001500886">
    <property type="component" value="Unassembled WGS sequence"/>
</dbReference>
<dbReference type="InterPro" id="IPR052016">
    <property type="entry name" value="Bact_Sigma-Reg"/>
</dbReference>
<protein>
    <submittedName>
        <fullName evidence="5">PP2C family protein-serine/threonine phosphatase</fullName>
    </submittedName>
</protein>
<evidence type="ECO:0000256" key="1">
    <source>
        <dbReference type="ARBA" id="ARBA00022801"/>
    </source>
</evidence>
<organism evidence="5 6">
    <name type="scientific">Streptomyces luteosporeus</name>
    <dbReference type="NCBI Taxonomy" id="173856"/>
    <lineage>
        <taxon>Bacteria</taxon>
        <taxon>Bacillati</taxon>
        <taxon>Actinomycetota</taxon>
        <taxon>Actinomycetes</taxon>
        <taxon>Kitasatosporales</taxon>
        <taxon>Streptomycetaceae</taxon>
        <taxon>Streptomyces</taxon>
    </lineage>
</organism>
<keyword evidence="3" id="KW-0812">Transmembrane</keyword>
<feature type="compositionally biased region" description="Basic residues" evidence="2">
    <location>
        <begin position="1"/>
        <end position="18"/>
    </location>
</feature>
<evidence type="ECO:0000256" key="3">
    <source>
        <dbReference type="SAM" id="Phobius"/>
    </source>
</evidence>
<dbReference type="PANTHER" id="PTHR43156:SF2">
    <property type="entry name" value="STAGE II SPORULATION PROTEIN E"/>
    <property type="match status" value="1"/>
</dbReference>
<dbReference type="InterPro" id="IPR001932">
    <property type="entry name" value="PPM-type_phosphatase-like_dom"/>
</dbReference>
<sequence>MSRQHRRGTGAAAHRGKAVRLSDAGDRAPAPPRWMRWLPVAYVAAVLALEPLTPVQWPVSFVLIALPAVAAFALGPVGVAVATCVAVTFLGLLAGTPCCAGRSSHDLWERHYVAAYLCTGLVGVLAVALAGYRRRQEAHLVHVNSVAEALMRTLLRPVPARVNGVLAAGLYRPAESGTMVGGDLFDLHAAPAGVRAVIGDVRGKGLQAVRTVADVLGAFRQAASEPGDLVEIAAGMERRIAHEAGALQDAELFVTATLVEYDSGARQVTIVNQGHIEPVLISAGEVQALTGPPSLPLGLGALTGERPLAYRHPFAPGDVLLLCTDGLVEARDDNGGFYPLLDRLRQRFGARPAPTPVEVVDFLDGDLPCHSRAFHDDVAILALAPAL</sequence>
<dbReference type="EMBL" id="BAAASL010000029">
    <property type="protein sequence ID" value="GAA2725192.1"/>
    <property type="molecule type" value="Genomic_DNA"/>
</dbReference>
<comment type="caution">
    <text evidence="5">The sequence shown here is derived from an EMBL/GenBank/DDBJ whole genome shotgun (WGS) entry which is preliminary data.</text>
</comment>
<evidence type="ECO:0000313" key="6">
    <source>
        <dbReference type="Proteomes" id="UP001500886"/>
    </source>
</evidence>
<gene>
    <name evidence="5" type="ORF">GCM10010315_56730</name>
</gene>
<evidence type="ECO:0000259" key="4">
    <source>
        <dbReference type="SMART" id="SM00331"/>
    </source>
</evidence>
<keyword evidence="3" id="KW-1133">Transmembrane helix</keyword>
<dbReference type="Gene3D" id="3.60.40.10">
    <property type="entry name" value="PPM-type phosphatase domain"/>
    <property type="match status" value="1"/>
</dbReference>
<feature type="region of interest" description="Disordered" evidence="2">
    <location>
        <begin position="1"/>
        <end position="28"/>
    </location>
</feature>
<dbReference type="PANTHER" id="PTHR43156">
    <property type="entry name" value="STAGE II SPORULATION PROTEIN E-RELATED"/>
    <property type="match status" value="1"/>
</dbReference>
<keyword evidence="6" id="KW-1185">Reference proteome</keyword>
<dbReference type="RefSeq" id="WP_344439457.1">
    <property type="nucleotide sequence ID" value="NZ_BAAASL010000029.1"/>
</dbReference>
<dbReference type="SUPFAM" id="SSF81606">
    <property type="entry name" value="PP2C-like"/>
    <property type="match status" value="1"/>
</dbReference>
<feature type="transmembrane region" description="Helical" evidence="3">
    <location>
        <begin position="112"/>
        <end position="132"/>
    </location>
</feature>
<keyword evidence="3" id="KW-0472">Membrane</keyword>
<name>A0ABN3U7Q1_9ACTN</name>
<dbReference type="Pfam" id="PF07228">
    <property type="entry name" value="SpoIIE"/>
    <property type="match status" value="1"/>
</dbReference>
<feature type="transmembrane region" description="Helical" evidence="3">
    <location>
        <begin position="34"/>
        <end position="52"/>
    </location>
</feature>
<feature type="domain" description="PPM-type phosphatase" evidence="4">
    <location>
        <begin position="165"/>
        <end position="385"/>
    </location>
</feature>
<keyword evidence="1" id="KW-0378">Hydrolase</keyword>
<feature type="transmembrane region" description="Helical" evidence="3">
    <location>
        <begin position="59"/>
        <end position="92"/>
    </location>
</feature>
<proteinExistence type="predicted"/>
<evidence type="ECO:0000313" key="5">
    <source>
        <dbReference type="EMBL" id="GAA2725192.1"/>
    </source>
</evidence>
<dbReference type="SMART" id="SM00331">
    <property type="entry name" value="PP2C_SIG"/>
    <property type="match status" value="1"/>
</dbReference>
<accession>A0ABN3U7Q1</accession>
<reference evidence="5 6" key="1">
    <citation type="journal article" date="2019" name="Int. J. Syst. Evol. Microbiol.">
        <title>The Global Catalogue of Microorganisms (GCM) 10K type strain sequencing project: providing services to taxonomists for standard genome sequencing and annotation.</title>
        <authorList>
            <consortium name="The Broad Institute Genomics Platform"/>
            <consortium name="The Broad Institute Genome Sequencing Center for Infectious Disease"/>
            <person name="Wu L."/>
            <person name="Ma J."/>
        </authorList>
    </citation>
    <scope>NUCLEOTIDE SEQUENCE [LARGE SCALE GENOMIC DNA]</scope>
    <source>
        <strain evidence="5 6">JCM 4542</strain>
    </source>
</reference>